<dbReference type="RefSeq" id="WP_345321102.1">
    <property type="nucleotide sequence ID" value="NZ_BAABGA010000020.1"/>
</dbReference>
<dbReference type="EMBL" id="BAABGA010000020">
    <property type="protein sequence ID" value="GAA4450489.1"/>
    <property type="molecule type" value="Genomic_DNA"/>
</dbReference>
<name>A0ABP8MGV8_9BACT</name>
<sequence length="157" mass="17788">MSDETNGAPETSARTRPIRRAFHVARSDRGAREFRRGGAPPLPTTGRLPRVSRLMALAIHFDRVLATGRFESQADLARAGRVTRARLTQILNLTNLAPDLQEKVLFLRPYTYGRAPLTERQIRPIAAEPNWDKQRRLFAKLTDQMSKDGEQKRATVN</sequence>
<keyword evidence="2" id="KW-1185">Reference proteome</keyword>
<evidence type="ECO:0000313" key="2">
    <source>
        <dbReference type="Proteomes" id="UP001500840"/>
    </source>
</evidence>
<dbReference type="SUPFAM" id="SSF109709">
    <property type="entry name" value="KorB DNA-binding domain-like"/>
    <property type="match status" value="1"/>
</dbReference>
<organism evidence="1 2">
    <name type="scientific">Novipirellula rosea</name>
    <dbReference type="NCBI Taxonomy" id="1031540"/>
    <lineage>
        <taxon>Bacteria</taxon>
        <taxon>Pseudomonadati</taxon>
        <taxon>Planctomycetota</taxon>
        <taxon>Planctomycetia</taxon>
        <taxon>Pirellulales</taxon>
        <taxon>Pirellulaceae</taxon>
        <taxon>Novipirellula</taxon>
    </lineage>
</organism>
<accession>A0ABP8MGV8</accession>
<evidence type="ECO:0000313" key="1">
    <source>
        <dbReference type="EMBL" id="GAA4450489.1"/>
    </source>
</evidence>
<comment type="caution">
    <text evidence="1">The sequence shown here is derived from an EMBL/GenBank/DDBJ whole genome shotgun (WGS) entry which is preliminary data.</text>
</comment>
<protein>
    <submittedName>
        <fullName evidence="1">Uncharacterized protein</fullName>
    </submittedName>
</protein>
<proteinExistence type="predicted"/>
<dbReference type="Proteomes" id="UP001500840">
    <property type="component" value="Unassembled WGS sequence"/>
</dbReference>
<reference evidence="2" key="1">
    <citation type="journal article" date="2019" name="Int. J. Syst. Evol. Microbiol.">
        <title>The Global Catalogue of Microorganisms (GCM) 10K type strain sequencing project: providing services to taxonomists for standard genome sequencing and annotation.</title>
        <authorList>
            <consortium name="The Broad Institute Genomics Platform"/>
            <consortium name="The Broad Institute Genome Sequencing Center for Infectious Disease"/>
            <person name="Wu L."/>
            <person name="Ma J."/>
        </authorList>
    </citation>
    <scope>NUCLEOTIDE SEQUENCE [LARGE SCALE GENOMIC DNA]</scope>
    <source>
        <strain evidence="2">JCM 17759</strain>
    </source>
</reference>
<gene>
    <name evidence="1" type="ORF">GCM10023156_16780</name>
</gene>